<keyword evidence="7" id="KW-1133">Transmembrane helix</keyword>
<reference evidence="14 15" key="1">
    <citation type="submission" date="2021-04" db="EMBL/GenBank/DDBJ databases">
        <authorList>
            <person name="Rodrigo-Torres L."/>
            <person name="Arahal R. D."/>
            <person name="Lucena T."/>
        </authorList>
    </citation>
    <scope>NUCLEOTIDE SEQUENCE [LARGE SCALE GENOMIC DNA]</scope>
    <source>
        <strain evidence="14 15">CECT 9623</strain>
    </source>
</reference>
<keyword evidence="14" id="KW-0418">Kinase</keyword>
<evidence type="ECO:0000256" key="4">
    <source>
        <dbReference type="ARBA" id="ARBA00022692"/>
    </source>
</evidence>
<organism evidence="14 15">
    <name type="scientific">Dyadobacter linearis</name>
    <dbReference type="NCBI Taxonomy" id="2823330"/>
    <lineage>
        <taxon>Bacteria</taxon>
        <taxon>Pseudomonadati</taxon>
        <taxon>Bacteroidota</taxon>
        <taxon>Cytophagia</taxon>
        <taxon>Cytophagales</taxon>
        <taxon>Spirosomataceae</taxon>
        <taxon>Dyadobacter</taxon>
    </lineage>
</organism>
<dbReference type="InterPro" id="IPR036641">
    <property type="entry name" value="HPT_dom_sf"/>
</dbReference>
<keyword evidence="3 11" id="KW-0597">Phosphoprotein</keyword>
<dbReference type="PANTHER" id="PTHR45339">
    <property type="entry name" value="HYBRID SIGNAL TRANSDUCTION HISTIDINE KINASE J"/>
    <property type="match status" value="1"/>
</dbReference>
<evidence type="ECO:0000256" key="9">
    <source>
        <dbReference type="ARBA" id="ARBA00023136"/>
    </source>
</evidence>
<feature type="domain" description="Response regulatory" evidence="12">
    <location>
        <begin position="123"/>
        <end position="241"/>
    </location>
</feature>
<dbReference type="PANTHER" id="PTHR45339:SF1">
    <property type="entry name" value="HYBRID SIGNAL TRANSDUCTION HISTIDINE KINASE J"/>
    <property type="match status" value="1"/>
</dbReference>
<name>A0ABM8UYE5_9BACT</name>
<dbReference type="SMART" id="SM00448">
    <property type="entry name" value="REC"/>
    <property type="match status" value="2"/>
</dbReference>
<evidence type="ECO:0000256" key="7">
    <source>
        <dbReference type="ARBA" id="ARBA00022989"/>
    </source>
</evidence>
<evidence type="ECO:0000256" key="6">
    <source>
        <dbReference type="ARBA" id="ARBA00022840"/>
    </source>
</evidence>
<evidence type="ECO:0000259" key="12">
    <source>
        <dbReference type="PROSITE" id="PS50110"/>
    </source>
</evidence>
<dbReference type="GO" id="GO:0004673">
    <property type="term" value="F:protein histidine kinase activity"/>
    <property type="evidence" value="ECO:0007669"/>
    <property type="project" value="UniProtKB-EC"/>
</dbReference>
<dbReference type="InterPro" id="IPR011006">
    <property type="entry name" value="CheY-like_superfamily"/>
</dbReference>
<comment type="caution">
    <text evidence="14">The sequence shown here is derived from an EMBL/GenBank/DDBJ whole genome shotgun (WGS) entry which is preliminary data.</text>
</comment>
<evidence type="ECO:0000313" key="14">
    <source>
        <dbReference type="EMBL" id="CAG5074611.1"/>
    </source>
</evidence>
<feature type="domain" description="Response regulatory" evidence="12">
    <location>
        <begin position="1"/>
        <end position="100"/>
    </location>
</feature>
<evidence type="ECO:0000313" key="15">
    <source>
        <dbReference type="Proteomes" id="UP000679725"/>
    </source>
</evidence>
<dbReference type="EC" id="2.7.13.3" evidence="14"/>
<evidence type="ECO:0000256" key="11">
    <source>
        <dbReference type="PROSITE-ProRule" id="PRU00169"/>
    </source>
</evidence>
<dbReference type="InterPro" id="IPR008207">
    <property type="entry name" value="Sig_transdc_His_kin_Hpt_dom"/>
</dbReference>
<proteinExistence type="predicted"/>
<keyword evidence="6" id="KW-0067">ATP-binding</keyword>
<dbReference type="Pfam" id="PF01627">
    <property type="entry name" value="Hpt"/>
    <property type="match status" value="1"/>
</dbReference>
<evidence type="ECO:0000256" key="8">
    <source>
        <dbReference type="ARBA" id="ARBA00023012"/>
    </source>
</evidence>
<dbReference type="SUPFAM" id="SSF52172">
    <property type="entry name" value="CheY-like"/>
    <property type="match status" value="2"/>
</dbReference>
<feature type="modified residue" description="Phosphohistidine" evidence="10">
    <location>
        <position position="316"/>
    </location>
</feature>
<keyword evidence="8" id="KW-0902">Two-component regulatory system</keyword>
<dbReference type="InterPro" id="IPR001789">
    <property type="entry name" value="Sig_transdc_resp-reg_receiver"/>
</dbReference>
<evidence type="ECO:0000259" key="13">
    <source>
        <dbReference type="PROSITE" id="PS50894"/>
    </source>
</evidence>
<dbReference type="CDD" id="cd17546">
    <property type="entry name" value="REC_hyHK_CKI1_RcsC-like"/>
    <property type="match status" value="2"/>
</dbReference>
<evidence type="ECO:0000256" key="5">
    <source>
        <dbReference type="ARBA" id="ARBA00022741"/>
    </source>
</evidence>
<feature type="modified residue" description="4-aspartylphosphate" evidence="11">
    <location>
        <position position="174"/>
    </location>
</feature>
<dbReference type="SUPFAM" id="SSF47226">
    <property type="entry name" value="Histidine-containing phosphotransfer domain, HPT domain"/>
    <property type="match status" value="1"/>
</dbReference>
<dbReference type="EMBL" id="CAJRAU010000012">
    <property type="protein sequence ID" value="CAG5074611.1"/>
    <property type="molecule type" value="Genomic_DNA"/>
</dbReference>
<accession>A0ABM8UYE5</accession>
<gene>
    <name evidence="14" type="primary">rcsC_32</name>
    <name evidence="14" type="ORF">DYBT9623_05298</name>
</gene>
<evidence type="ECO:0000256" key="2">
    <source>
        <dbReference type="ARBA" id="ARBA00022475"/>
    </source>
</evidence>
<feature type="modified residue" description="4-aspartylphosphate" evidence="11">
    <location>
        <position position="33"/>
    </location>
</feature>
<dbReference type="Proteomes" id="UP000679725">
    <property type="component" value="Unassembled WGS sequence"/>
</dbReference>
<dbReference type="Pfam" id="PF00072">
    <property type="entry name" value="Response_reg"/>
    <property type="match status" value="2"/>
</dbReference>
<sequence>MLDLLSIRSQQAESGEQALSILETAAFDAILMDYHMPGQDGLETVRRIRQKHGFEKIPVVLLTSSSADISAALTETLNIPFKLLKPIKFNEILACLSRLAFQEESTNIIHPTEKGQVINGTFKVLIAEDNSANMFLAKTFLSRIAPAAQILEAVNGKAALEICLSGLPDIIFMDVQMPLMNGYEATGHIRKFPGALKIPIIALTAGNMKGEKERCLLAGMDHFITKPFVENTILEILRKYILPGLASGDSSPAANNVALEAHTGIDFQKLNAVYLADASFLIEFLAITMQSLEGGISDLKRYYQAKDLQGINLAGHKMKGAAASAFMPEITALAQTLEHMASFEPQEIDHTLQLLQDGLNQIRPLINDYFLS</sequence>
<dbReference type="PROSITE" id="PS50110">
    <property type="entry name" value="RESPONSE_REGULATORY"/>
    <property type="match status" value="2"/>
</dbReference>
<comment type="subcellular location">
    <subcellularLocation>
        <location evidence="1">Cell membrane</location>
        <topology evidence="1">Multi-pass membrane protein</topology>
    </subcellularLocation>
</comment>
<keyword evidence="4" id="KW-0812">Transmembrane</keyword>
<keyword evidence="15" id="KW-1185">Reference proteome</keyword>
<protein>
    <submittedName>
        <fullName evidence="14">Sensor histidine kinase RcsC</fullName>
        <ecNumber evidence="14">2.7.13.3</ecNumber>
    </submittedName>
</protein>
<evidence type="ECO:0000256" key="1">
    <source>
        <dbReference type="ARBA" id="ARBA00004651"/>
    </source>
</evidence>
<keyword evidence="14" id="KW-0808">Transferase</keyword>
<feature type="domain" description="HPt" evidence="13">
    <location>
        <begin position="277"/>
        <end position="369"/>
    </location>
</feature>
<evidence type="ECO:0000256" key="10">
    <source>
        <dbReference type="PROSITE-ProRule" id="PRU00110"/>
    </source>
</evidence>
<dbReference type="PROSITE" id="PS50894">
    <property type="entry name" value="HPT"/>
    <property type="match status" value="1"/>
</dbReference>
<keyword evidence="5" id="KW-0547">Nucleotide-binding</keyword>
<dbReference type="Gene3D" id="1.20.120.160">
    <property type="entry name" value="HPT domain"/>
    <property type="match status" value="1"/>
</dbReference>
<keyword evidence="9" id="KW-0472">Membrane</keyword>
<dbReference type="Gene3D" id="3.40.50.2300">
    <property type="match status" value="2"/>
</dbReference>
<evidence type="ECO:0000256" key="3">
    <source>
        <dbReference type="ARBA" id="ARBA00022553"/>
    </source>
</evidence>
<keyword evidence="2" id="KW-1003">Cell membrane</keyword>